<dbReference type="GO" id="GO:0050661">
    <property type="term" value="F:NADP binding"/>
    <property type="evidence" value="ECO:0007669"/>
    <property type="project" value="InterPro"/>
</dbReference>
<dbReference type="AlphaFoldDB" id="A0A6B0VUJ4"/>
<dbReference type="PIRSF" id="PIRSF000194">
    <property type="entry name" value="DHFR"/>
    <property type="match status" value="1"/>
</dbReference>
<evidence type="ECO:0000313" key="10">
    <source>
        <dbReference type="Proteomes" id="UP000434101"/>
    </source>
</evidence>
<feature type="region of interest" description="Disordered" evidence="7">
    <location>
        <begin position="1"/>
        <end position="28"/>
    </location>
</feature>
<dbReference type="InterPro" id="IPR012259">
    <property type="entry name" value="DHFR"/>
</dbReference>
<proteinExistence type="inferred from homology"/>
<dbReference type="InterPro" id="IPR024072">
    <property type="entry name" value="DHFR-like_dom_sf"/>
</dbReference>
<dbReference type="GO" id="GO:0046654">
    <property type="term" value="P:tetrahydrofolate biosynthetic process"/>
    <property type="evidence" value="ECO:0007669"/>
    <property type="project" value="InterPro"/>
</dbReference>
<keyword evidence="3" id="KW-0554">One-carbon metabolism</keyword>
<accession>A0A6B0VUJ4</accession>
<comment type="pathway">
    <text evidence="1">Cofactor biosynthesis; tetrahydrofolate biosynthesis; 5,6,7,8-tetrahydrofolate from 7,8-dihydrofolate: step 1/1.</text>
</comment>
<dbReference type="GO" id="GO:0006730">
    <property type="term" value="P:one-carbon metabolic process"/>
    <property type="evidence" value="ECO:0007669"/>
    <property type="project" value="UniProtKB-KW"/>
</dbReference>
<evidence type="ECO:0000256" key="4">
    <source>
        <dbReference type="ARBA" id="ARBA00022857"/>
    </source>
</evidence>
<dbReference type="PROSITE" id="PS00075">
    <property type="entry name" value="DHFR_1"/>
    <property type="match status" value="1"/>
</dbReference>
<dbReference type="Proteomes" id="UP000434101">
    <property type="component" value="Unassembled WGS sequence"/>
</dbReference>
<evidence type="ECO:0000259" key="8">
    <source>
        <dbReference type="PROSITE" id="PS51330"/>
    </source>
</evidence>
<evidence type="ECO:0000256" key="2">
    <source>
        <dbReference type="ARBA" id="ARBA00012856"/>
    </source>
</evidence>
<evidence type="ECO:0000313" key="9">
    <source>
        <dbReference type="EMBL" id="MXV64249.1"/>
    </source>
</evidence>
<organism evidence="9 10">
    <name type="scientific">Natronorubrum halalkaliphilum</name>
    <dbReference type="NCBI Taxonomy" id="2691917"/>
    <lineage>
        <taxon>Archaea</taxon>
        <taxon>Methanobacteriati</taxon>
        <taxon>Methanobacteriota</taxon>
        <taxon>Stenosarchaea group</taxon>
        <taxon>Halobacteria</taxon>
        <taxon>Halobacteriales</taxon>
        <taxon>Natrialbaceae</taxon>
        <taxon>Natronorubrum</taxon>
    </lineage>
</organism>
<protein>
    <recommendedName>
        <fullName evidence="2">dihydrofolate reductase</fullName>
        <ecNumber evidence="2">1.5.1.3</ecNumber>
    </recommendedName>
</protein>
<dbReference type="GO" id="GO:0005829">
    <property type="term" value="C:cytosol"/>
    <property type="evidence" value="ECO:0007669"/>
    <property type="project" value="TreeGrafter"/>
</dbReference>
<dbReference type="PROSITE" id="PS51330">
    <property type="entry name" value="DHFR_2"/>
    <property type="match status" value="1"/>
</dbReference>
<dbReference type="Gene3D" id="3.40.430.10">
    <property type="entry name" value="Dihydrofolate Reductase, subunit A"/>
    <property type="match status" value="1"/>
</dbReference>
<evidence type="ECO:0000256" key="7">
    <source>
        <dbReference type="SAM" id="MobiDB-lite"/>
    </source>
</evidence>
<sequence length="199" mass="22068">MNGRGSSETETGTGTETETEPEAVDLPSLESDRELVGIVAVAENGVIGKDGEMPWHIPEDLQQFKAVTMDHPVIMGRVTYESILEALGEPLPGRTTVVLTSRELETPDNAVVAGSLEEALERAETAARERHDDADRLFVAGGATVYEQFLPALDRLLVTEVHDEPDGETTFPEWDRDAWREVARDERDGFAFLEYVRRD</sequence>
<dbReference type="PANTHER" id="PTHR48069:SF3">
    <property type="entry name" value="DIHYDROFOLATE REDUCTASE"/>
    <property type="match status" value="1"/>
</dbReference>
<dbReference type="SUPFAM" id="SSF53597">
    <property type="entry name" value="Dihydrofolate reductase-like"/>
    <property type="match status" value="1"/>
</dbReference>
<reference evidence="9 10" key="1">
    <citation type="submission" date="2020-01" db="EMBL/GenBank/DDBJ databases">
        <title>Natronorubrum sp. JWXQ-INN 674 isolated from Inner Mongolia Autonomous Region of China.</title>
        <authorList>
            <person name="Xue Q."/>
        </authorList>
    </citation>
    <scope>NUCLEOTIDE SEQUENCE [LARGE SCALE GENOMIC DNA]</scope>
    <source>
        <strain evidence="9 10">JWXQ-INN-674</strain>
    </source>
</reference>
<dbReference type="EC" id="1.5.1.3" evidence="2"/>
<name>A0A6B0VUJ4_9EURY</name>
<dbReference type="OrthoDB" id="198183at2157"/>
<comment type="caution">
    <text evidence="9">The sequence shown here is derived from an EMBL/GenBank/DDBJ whole genome shotgun (WGS) entry which is preliminary data.</text>
</comment>
<dbReference type="GO" id="GO:0046655">
    <property type="term" value="P:folic acid metabolic process"/>
    <property type="evidence" value="ECO:0007669"/>
    <property type="project" value="TreeGrafter"/>
</dbReference>
<dbReference type="Pfam" id="PF00186">
    <property type="entry name" value="DHFR_1"/>
    <property type="match status" value="1"/>
</dbReference>
<keyword evidence="10" id="KW-1185">Reference proteome</keyword>
<dbReference type="CDD" id="cd00209">
    <property type="entry name" value="DHFR"/>
    <property type="match status" value="1"/>
</dbReference>
<gene>
    <name evidence="9" type="ORF">GS429_19700</name>
</gene>
<evidence type="ECO:0000256" key="3">
    <source>
        <dbReference type="ARBA" id="ARBA00022563"/>
    </source>
</evidence>
<dbReference type="EMBL" id="WUYX01000070">
    <property type="protein sequence ID" value="MXV64249.1"/>
    <property type="molecule type" value="Genomic_DNA"/>
</dbReference>
<comment type="similarity">
    <text evidence="6">Belongs to the dihydrofolate reductase family.</text>
</comment>
<dbReference type="GO" id="GO:0046452">
    <property type="term" value="P:dihydrofolate metabolic process"/>
    <property type="evidence" value="ECO:0007669"/>
    <property type="project" value="TreeGrafter"/>
</dbReference>
<dbReference type="GO" id="GO:0004146">
    <property type="term" value="F:dihydrofolate reductase activity"/>
    <property type="evidence" value="ECO:0007669"/>
    <property type="project" value="UniProtKB-EC"/>
</dbReference>
<keyword evidence="4" id="KW-0521">NADP</keyword>
<dbReference type="InterPro" id="IPR001796">
    <property type="entry name" value="DHFR_dom"/>
</dbReference>
<dbReference type="InterPro" id="IPR017925">
    <property type="entry name" value="DHFR_CS"/>
</dbReference>
<dbReference type="PANTHER" id="PTHR48069">
    <property type="entry name" value="DIHYDROFOLATE REDUCTASE"/>
    <property type="match status" value="1"/>
</dbReference>
<dbReference type="RefSeq" id="WP_160067390.1">
    <property type="nucleotide sequence ID" value="NZ_WUYX01000070.1"/>
</dbReference>
<evidence type="ECO:0000256" key="5">
    <source>
        <dbReference type="ARBA" id="ARBA00023002"/>
    </source>
</evidence>
<evidence type="ECO:0000256" key="6">
    <source>
        <dbReference type="RuleBase" id="RU004474"/>
    </source>
</evidence>
<feature type="domain" description="DHFR" evidence="8">
    <location>
        <begin position="34"/>
        <end position="199"/>
    </location>
</feature>
<dbReference type="PRINTS" id="PR00070">
    <property type="entry name" value="DHFR"/>
</dbReference>
<evidence type="ECO:0000256" key="1">
    <source>
        <dbReference type="ARBA" id="ARBA00004903"/>
    </source>
</evidence>
<keyword evidence="5" id="KW-0560">Oxidoreductase</keyword>